<dbReference type="RefSeq" id="XP_067921254.1">
    <property type="nucleotide sequence ID" value="XM_068066770.1"/>
</dbReference>
<reference evidence="2 3" key="1">
    <citation type="journal article" date="2017" name="Int. J. Parasitol.">
        <title>The genome of the protozoan parasite Cystoisospora suis and a reverse vaccinology approach to identify vaccine candidates.</title>
        <authorList>
            <person name="Palmieri N."/>
            <person name="Shrestha A."/>
            <person name="Ruttkowski B."/>
            <person name="Beck T."/>
            <person name="Vogl C."/>
            <person name="Tomley F."/>
            <person name="Blake D.P."/>
            <person name="Joachim A."/>
        </authorList>
    </citation>
    <scope>NUCLEOTIDE SEQUENCE [LARGE SCALE GENOMIC DNA]</scope>
    <source>
        <strain evidence="2 3">Wien I</strain>
    </source>
</reference>
<dbReference type="PROSITE" id="PS50177">
    <property type="entry name" value="NTF2_DOMAIN"/>
    <property type="match status" value="1"/>
</dbReference>
<sequence>MQLNPQFDAIGKQFVQHYYATFGSQREKLAELYTEQSMLTYENEQFQGTAAIVTKLQKLPLVVKHSIITCDCQPTPNNGIVVLVSGGGGRLAFALARRREELCVRPRHDNTCNAFTWVPSRPIDAALSTRATELSRLPGTELVDLPACLFLGTSNHCRHYTRKRMETSSTRVHCRRRLQVPGFAYICAGDLAIEDNPPMKFCQAFNLVPNGGGGYAVFNDIFRLCIG</sequence>
<keyword evidence="3" id="KW-1185">Reference proteome</keyword>
<dbReference type="SUPFAM" id="SSF54427">
    <property type="entry name" value="NTF2-like"/>
    <property type="match status" value="2"/>
</dbReference>
<dbReference type="GeneID" id="94429981"/>
<dbReference type="InterPro" id="IPR002075">
    <property type="entry name" value="NTF2_dom"/>
</dbReference>
<dbReference type="CDD" id="cd00780">
    <property type="entry name" value="NTF2"/>
    <property type="match status" value="1"/>
</dbReference>
<dbReference type="Gene3D" id="3.10.450.50">
    <property type="match status" value="2"/>
</dbReference>
<gene>
    <name evidence="2" type="ORF">CSUI_006616</name>
</gene>
<comment type="caution">
    <text evidence="2">The sequence shown here is derived from an EMBL/GenBank/DDBJ whole genome shotgun (WGS) entry which is preliminary data.</text>
</comment>
<name>A0A2C6KTB6_9APIC</name>
<dbReference type="Proteomes" id="UP000221165">
    <property type="component" value="Unassembled WGS sequence"/>
</dbReference>
<organism evidence="2 3">
    <name type="scientific">Cystoisospora suis</name>
    <dbReference type="NCBI Taxonomy" id="483139"/>
    <lineage>
        <taxon>Eukaryota</taxon>
        <taxon>Sar</taxon>
        <taxon>Alveolata</taxon>
        <taxon>Apicomplexa</taxon>
        <taxon>Conoidasida</taxon>
        <taxon>Coccidia</taxon>
        <taxon>Eucoccidiorida</taxon>
        <taxon>Eimeriorina</taxon>
        <taxon>Sarcocystidae</taxon>
        <taxon>Cystoisospora</taxon>
    </lineage>
</organism>
<dbReference type="PANTHER" id="PTHR12612">
    <property type="entry name" value="NUCLEAR TRANSPORT FACTOR 2"/>
    <property type="match status" value="1"/>
</dbReference>
<evidence type="ECO:0000313" key="3">
    <source>
        <dbReference type="Proteomes" id="UP000221165"/>
    </source>
</evidence>
<dbReference type="InterPro" id="IPR045875">
    <property type="entry name" value="NTF2"/>
</dbReference>
<dbReference type="VEuPathDB" id="ToxoDB:CSUI_006616"/>
<dbReference type="InterPro" id="IPR018222">
    <property type="entry name" value="Nuclear_transport_factor_2_euk"/>
</dbReference>
<dbReference type="AlphaFoldDB" id="A0A2C6KTB6"/>
<accession>A0A2C6KTB6</accession>
<dbReference type="InterPro" id="IPR032710">
    <property type="entry name" value="NTF2-like_dom_sf"/>
</dbReference>
<dbReference type="Pfam" id="PF02136">
    <property type="entry name" value="NTF2"/>
    <property type="match status" value="2"/>
</dbReference>
<dbReference type="GO" id="GO:0006913">
    <property type="term" value="P:nucleocytoplasmic transport"/>
    <property type="evidence" value="ECO:0007669"/>
    <property type="project" value="InterPro"/>
</dbReference>
<evidence type="ECO:0000259" key="1">
    <source>
        <dbReference type="PROSITE" id="PS50177"/>
    </source>
</evidence>
<proteinExistence type="predicted"/>
<protein>
    <submittedName>
        <fullName evidence="2">Nuclear transport factor 2</fullName>
    </submittedName>
</protein>
<dbReference type="EMBL" id="MIGC01003365">
    <property type="protein sequence ID" value="PHJ19555.1"/>
    <property type="molecule type" value="Genomic_DNA"/>
</dbReference>
<feature type="domain" description="NTF2" evidence="1">
    <location>
        <begin position="10"/>
        <end position="224"/>
    </location>
</feature>
<evidence type="ECO:0000313" key="2">
    <source>
        <dbReference type="EMBL" id="PHJ19555.1"/>
    </source>
</evidence>
<dbReference type="OrthoDB" id="6507044at2759"/>